<reference evidence="1 2" key="1">
    <citation type="submission" date="2019-08" db="EMBL/GenBank/DDBJ databases">
        <title>100 year-old enigma solved: identification of Planctomyces bekefii, the type genus and species of the phylum Planctomycetes.</title>
        <authorList>
            <person name="Svetlana D.N."/>
            <person name="Overmann J."/>
        </authorList>
    </citation>
    <scope>NUCLEOTIDE SEQUENCE [LARGE SCALE GENOMIC DNA]</scope>
    <source>
        <strain evidence="1">Phe10_nw2017</strain>
    </source>
</reference>
<keyword evidence="2" id="KW-1185">Reference proteome</keyword>
<dbReference type="Proteomes" id="UP000321083">
    <property type="component" value="Unassembled WGS sequence"/>
</dbReference>
<protein>
    <submittedName>
        <fullName evidence="1">Uncharacterized protein</fullName>
    </submittedName>
</protein>
<sequence>MNAIDSELLLKDEVYRIVGCAITVLNTLGHGLLEKPYENALVVEFGQSGWFVWLVRVLRQRFGVFLLNWVSIVPMKMKMRDIPYRFPLRGDWCGGAGNFVDF</sequence>
<reference evidence="1 2" key="2">
    <citation type="submission" date="2019-08" db="EMBL/GenBank/DDBJ databases">
        <authorList>
            <person name="Henke P."/>
        </authorList>
    </citation>
    <scope>NUCLEOTIDE SEQUENCE [LARGE SCALE GENOMIC DNA]</scope>
    <source>
        <strain evidence="1">Phe10_nw2017</strain>
    </source>
</reference>
<dbReference type="AlphaFoldDB" id="A0A5C6M5Y6"/>
<proteinExistence type="predicted"/>
<dbReference type="InterPro" id="IPR026350">
    <property type="entry name" value="GxxExxY"/>
</dbReference>
<evidence type="ECO:0000313" key="2">
    <source>
        <dbReference type="Proteomes" id="UP000321083"/>
    </source>
</evidence>
<evidence type="ECO:0000313" key="1">
    <source>
        <dbReference type="EMBL" id="TWW08421.1"/>
    </source>
</evidence>
<comment type="caution">
    <text evidence="1">The sequence shown here is derived from an EMBL/GenBank/DDBJ whole genome shotgun (WGS) entry which is preliminary data.</text>
</comment>
<dbReference type="EMBL" id="SRHE01000678">
    <property type="protein sequence ID" value="TWW08421.1"/>
    <property type="molecule type" value="Genomic_DNA"/>
</dbReference>
<gene>
    <name evidence="1" type="ORF">E3A20_24520</name>
</gene>
<dbReference type="NCBIfam" id="TIGR04256">
    <property type="entry name" value="GxxExxY"/>
    <property type="match status" value="1"/>
</dbReference>
<accession>A0A5C6M5Y6</accession>
<organism evidence="1 2">
    <name type="scientific">Planctomyces bekefii</name>
    <dbReference type="NCBI Taxonomy" id="1653850"/>
    <lineage>
        <taxon>Bacteria</taxon>
        <taxon>Pseudomonadati</taxon>
        <taxon>Planctomycetota</taxon>
        <taxon>Planctomycetia</taxon>
        <taxon>Planctomycetales</taxon>
        <taxon>Planctomycetaceae</taxon>
        <taxon>Planctomyces</taxon>
    </lineage>
</organism>
<name>A0A5C6M5Y6_9PLAN</name>
<dbReference type="Pfam" id="PF13366">
    <property type="entry name" value="PDDEXK_3"/>
    <property type="match status" value="1"/>
</dbReference>